<protein>
    <submittedName>
        <fullName evidence="1">Diguanylate cyclase/phosphodiesterase with PAS/PAC sensor(S)</fullName>
    </submittedName>
</protein>
<organism evidence="1 3">
    <name type="scientific">Candidatus Gallionella acididurans</name>
    <dbReference type="NCBI Taxonomy" id="1796491"/>
    <lineage>
        <taxon>Bacteria</taxon>
        <taxon>Pseudomonadati</taxon>
        <taxon>Pseudomonadota</taxon>
        <taxon>Betaproteobacteria</taxon>
        <taxon>Nitrosomonadales</taxon>
        <taxon>Gallionellaceae</taxon>
        <taxon>Gallionella</taxon>
    </lineage>
</organism>
<evidence type="ECO:0000313" key="2">
    <source>
        <dbReference type="EMBL" id="KXS31266.1"/>
    </source>
</evidence>
<sequence>MNLSDEAVAALARATRIDAQEITRRKAFLEFDETDVSLLTELHARLQDVSRHFV</sequence>
<evidence type="ECO:0000313" key="1">
    <source>
        <dbReference type="EMBL" id="KXS30427.1"/>
    </source>
</evidence>
<reference evidence="1 3" key="2">
    <citation type="submission" date="2016-03" db="EMBL/GenBank/DDBJ databases">
        <title>New uncultured bacterium of the family Gallionellaceae from acid mine drainage: description and reconstruction of genome based on metagenomic analysis of microbial community.</title>
        <authorList>
            <person name="Kadnikov V."/>
            <person name="Ivasenko D."/>
            <person name="Beletsky A."/>
            <person name="Mardanov A."/>
            <person name="Danilova E."/>
            <person name="Pimenov N."/>
            <person name="Karnachuk O."/>
            <person name="Ravin N."/>
        </authorList>
    </citation>
    <scope>NUCLEOTIDE SEQUENCE [LARGE SCALE GENOMIC DNA]</scope>
    <source>
        <strain evidence="1">ShG14-8</strain>
    </source>
</reference>
<proteinExistence type="predicted"/>
<comment type="caution">
    <text evidence="1">The sequence shown here is derived from an EMBL/GenBank/DDBJ whole genome shotgun (WGS) entry which is preliminary data.</text>
</comment>
<feature type="non-terminal residue" evidence="1">
    <location>
        <position position="54"/>
    </location>
</feature>
<reference evidence="1 3" key="1">
    <citation type="submission" date="2016-02" db="EMBL/GenBank/DDBJ databases">
        <authorList>
            <person name="Wen L."/>
            <person name="He K."/>
            <person name="Yang H."/>
        </authorList>
    </citation>
    <scope>NUCLEOTIDE SEQUENCE [LARGE SCALE GENOMIC DNA]</scope>
    <source>
        <strain evidence="1">ShG14-8</strain>
    </source>
</reference>
<dbReference type="Proteomes" id="UP000070578">
    <property type="component" value="Unassembled WGS sequence"/>
</dbReference>
<evidence type="ECO:0000313" key="3">
    <source>
        <dbReference type="Proteomes" id="UP000070578"/>
    </source>
</evidence>
<gene>
    <name evidence="2" type="ORF">AWT59_2597</name>
    <name evidence="1" type="ORF">AWT59_3447</name>
</gene>
<name>A0A139BN47_9PROT</name>
<dbReference type="EMBL" id="LSLI01000263">
    <property type="protein sequence ID" value="KXS30427.1"/>
    <property type="molecule type" value="Genomic_DNA"/>
</dbReference>
<dbReference type="EMBL" id="LSLI01000086">
    <property type="protein sequence ID" value="KXS31266.1"/>
    <property type="molecule type" value="Genomic_DNA"/>
</dbReference>
<accession>A0A139BN47</accession>
<dbReference type="AlphaFoldDB" id="A0A139BN47"/>